<dbReference type="GO" id="GO:0016020">
    <property type="term" value="C:membrane"/>
    <property type="evidence" value="ECO:0007669"/>
    <property type="project" value="UniProtKB-SubCell"/>
</dbReference>
<protein>
    <recommendedName>
        <fullName evidence="8">EXPERA domain-containing protein</fullName>
    </recommendedName>
</protein>
<dbReference type="VEuPathDB" id="FungiDB:PV09_03184"/>
<dbReference type="Pfam" id="PF05241">
    <property type="entry name" value="EBP"/>
    <property type="match status" value="1"/>
</dbReference>
<keyword evidence="3 5" id="KW-1133">Transmembrane helix</keyword>
<sequence>MYVKRREKGKPIRKKKNRKKQNNMYKDDHARCNSVPSPASCQAYLTFTCIDHHLNAVVDSYILWPPARIPAFMTNLRQFYIATYKDIFFINPPAWFHLYVRMEAVYHLPISAWAVYGLLTDAPLVPLHLLIYAVQTGVTTATCIAEALSWQGLSGSEKNALMGLYLPYLAVSIFMGIDMFMRLSSIIHASMRDREAKKLN</sequence>
<feature type="region of interest" description="Disordered" evidence="6">
    <location>
        <begin position="1"/>
        <end position="25"/>
    </location>
</feature>
<name>A0A0D1XTI2_9PEZI</name>
<comment type="subcellular location">
    <subcellularLocation>
        <location evidence="1">Membrane</location>
        <topology evidence="1">Multi-pass membrane protein</topology>
    </subcellularLocation>
</comment>
<organism evidence="9 10">
    <name type="scientific">Verruconis gallopava</name>
    <dbReference type="NCBI Taxonomy" id="253628"/>
    <lineage>
        <taxon>Eukaryota</taxon>
        <taxon>Fungi</taxon>
        <taxon>Dikarya</taxon>
        <taxon>Ascomycota</taxon>
        <taxon>Pezizomycotina</taxon>
        <taxon>Dothideomycetes</taxon>
        <taxon>Pleosporomycetidae</taxon>
        <taxon>Venturiales</taxon>
        <taxon>Sympoventuriaceae</taxon>
        <taxon>Verruconis</taxon>
    </lineage>
</organism>
<evidence type="ECO:0000256" key="5">
    <source>
        <dbReference type="PROSITE-ProRule" id="PRU01087"/>
    </source>
</evidence>
<evidence type="ECO:0000256" key="4">
    <source>
        <dbReference type="ARBA" id="ARBA00023136"/>
    </source>
</evidence>
<evidence type="ECO:0000256" key="6">
    <source>
        <dbReference type="SAM" id="MobiDB-lite"/>
    </source>
</evidence>
<evidence type="ECO:0000256" key="1">
    <source>
        <dbReference type="ARBA" id="ARBA00004141"/>
    </source>
</evidence>
<reference evidence="9 10" key="1">
    <citation type="submission" date="2015-01" db="EMBL/GenBank/DDBJ databases">
        <title>The Genome Sequence of Ochroconis gallopava CBS43764.</title>
        <authorList>
            <consortium name="The Broad Institute Genomics Platform"/>
            <person name="Cuomo C."/>
            <person name="de Hoog S."/>
            <person name="Gorbushina A."/>
            <person name="Stielow B."/>
            <person name="Teixiera M."/>
            <person name="Abouelleil A."/>
            <person name="Chapman S.B."/>
            <person name="Priest M."/>
            <person name="Young S.K."/>
            <person name="Wortman J."/>
            <person name="Nusbaum C."/>
            <person name="Birren B."/>
        </authorList>
    </citation>
    <scope>NUCLEOTIDE SEQUENCE [LARGE SCALE GENOMIC DNA]</scope>
    <source>
        <strain evidence="9 10">CBS 43764</strain>
    </source>
</reference>
<evidence type="ECO:0000313" key="10">
    <source>
        <dbReference type="Proteomes" id="UP000053259"/>
    </source>
</evidence>
<proteinExistence type="predicted"/>
<gene>
    <name evidence="9" type="ORF">PV09_03184</name>
</gene>
<dbReference type="RefSeq" id="XP_016215870.1">
    <property type="nucleotide sequence ID" value="XM_016356347.1"/>
</dbReference>
<evidence type="ECO:0000256" key="3">
    <source>
        <dbReference type="ARBA" id="ARBA00022989"/>
    </source>
</evidence>
<feature type="transmembrane region" description="Helical" evidence="7">
    <location>
        <begin position="162"/>
        <end position="181"/>
    </location>
</feature>
<dbReference type="Proteomes" id="UP000053259">
    <property type="component" value="Unassembled WGS sequence"/>
</dbReference>
<evidence type="ECO:0000259" key="8">
    <source>
        <dbReference type="PROSITE" id="PS51751"/>
    </source>
</evidence>
<accession>A0A0D1XTI2</accession>
<evidence type="ECO:0000313" key="9">
    <source>
        <dbReference type="EMBL" id="KIW06001.1"/>
    </source>
</evidence>
<dbReference type="InParanoid" id="A0A0D1XTI2"/>
<dbReference type="GeneID" id="27311157"/>
<dbReference type="GO" id="GO:0005783">
    <property type="term" value="C:endoplasmic reticulum"/>
    <property type="evidence" value="ECO:0007669"/>
    <property type="project" value="TreeGrafter"/>
</dbReference>
<dbReference type="OrthoDB" id="433124at2759"/>
<evidence type="ECO:0000256" key="7">
    <source>
        <dbReference type="SAM" id="Phobius"/>
    </source>
</evidence>
<dbReference type="PANTHER" id="PTHR31204">
    <property type="entry name" value="SIGMA INTRACELLULAR RECEPTOR 2"/>
    <property type="match status" value="1"/>
</dbReference>
<dbReference type="AlphaFoldDB" id="A0A0D1XTI2"/>
<feature type="domain" description="EXPERA" evidence="8">
    <location>
        <begin position="40"/>
        <end position="176"/>
    </location>
</feature>
<keyword evidence="10" id="KW-1185">Reference proteome</keyword>
<keyword evidence="2 5" id="KW-0812">Transmembrane</keyword>
<dbReference type="STRING" id="253628.A0A0D1XTI2"/>
<dbReference type="PANTHER" id="PTHR31204:SF1">
    <property type="entry name" value="SIGMA INTRACELLULAR RECEPTOR 2"/>
    <property type="match status" value="1"/>
</dbReference>
<dbReference type="InterPro" id="IPR051987">
    <property type="entry name" value="Sigma-2_receptor-like"/>
</dbReference>
<dbReference type="EMBL" id="KN847536">
    <property type="protein sequence ID" value="KIW06001.1"/>
    <property type="molecule type" value="Genomic_DNA"/>
</dbReference>
<feature type="compositionally biased region" description="Basic residues" evidence="6">
    <location>
        <begin position="1"/>
        <end position="21"/>
    </location>
</feature>
<dbReference type="InterPro" id="IPR033118">
    <property type="entry name" value="EXPERA"/>
</dbReference>
<evidence type="ECO:0000256" key="2">
    <source>
        <dbReference type="ARBA" id="ARBA00022692"/>
    </source>
</evidence>
<keyword evidence="4 5" id="KW-0472">Membrane</keyword>
<dbReference type="PROSITE" id="PS51751">
    <property type="entry name" value="EXPERA"/>
    <property type="match status" value="1"/>
</dbReference>